<dbReference type="OrthoDB" id="7510934at2"/>
<reference evidence="7 8" key="1">
    <citation type="submission" date="2018-09" db="EMBL/GenBank/DDBJ databases">
        <title>Genomic Encyclopedia of Archaeal and Bacterial Type Strains, Phase II (KMG-II): from individual species to whole genera.</title>
        <authorList>
            <person name="Goeker M."/>
        </authorList>
    </citation>
    <scope>NUCLEOTIDE SEQUENCE [LARGE SCALE GENOMIC DNA]</scope>
    <source>
        <strain evidence="7 8">DSM 11458</strain>
    </source>
</reference>
<dbReference type="InterPro" id="IPR013762">
    <property type="entry name" value="Integrase-like_cat_sf"/>
</dbReference>
<dbReference type="AlphaFoldDB" id="A0A420DHK7"/>
<name>A0A420DHK7_9RHOB</name>
<keyword evidence="2" id="KW-0229">DNA integration</keyword>
<dbReference type="InterPro" id="IPR010998">
    <property type="entry name" value="Integrase_recombinase_N"/>
</dbReference>
<dbReference type="GO" id="GO:0006310">
    <property type="term" value="P:DNA recombination"/>
    <property type="evidence" value="ECO:0007669"/>
    <property type="project" value="UniProtKB-KW"/>
</dbReference>
<gene>
    <name evidence="7" type="ORF">C8N30_2792</name>
</gene>
<dbReference type="SUPFAM" id="SSF56349">
    <property type="entry name" value="DNA breaking-rejoining enzymes"/>
    <property type="match status" value="1"/>
</dbReference>
<comment type="caution">
    <text evidence="7">The sequence shown here is derived from an EMBL/GenBank/DDBJ whole genome shotgun (WGS) entry which is preliminary data.</text>
</comment>
<comment type="similarity">
    <text evidence="1">Belongs to the 'phage' integrase family.</text>
</comment>
<dbReference type="Gene3D" id="1.10.443.10">
    <property type="entry name" value="Intergrase catalytic core"/>
    <property type="match status" value="1"/>
</dbReference>
<dbReference type="EMBL" id="RAQK01000002">
    <property type="protein sequence ID" value="RKE93702.1"/>
    <property type="molecule type" value="Genomic_DNA"/>
</dbReference>
<evidence type="ECO:0000259" key="6">
    <source>
        <dbReference type="PROSITE" id="PS51900"/>
    </source>
</evidence>
<dbReference type="Gene3D" id="1.10.150.130">
    <property type="match status" value="1"/>
</dbReference>
<feature type="domain" description="Core-binding (CB)" evidence="6">
    <location>
        <begin position="68"/>
        <end position="146"/>
    </location>
</feature>
<dbReference type="GO" id="GO:0015074">
    <property type="term" value="P:DNA integration"/>
    <property type="evidence" value="ECO:0007669"/>
    <property type="project" value="UniProtKB-KW"/>
</dbReference>
<keyword evidence="4" id="KW-0233">DNA recombination</keyword>
<dbReference type="PANTHER" id="PTHR30349:SF64">
    <property type="entry name" value="PROPHAGE INTEGRASE INTD-RELATED"/>
    <property type="match status" value="1"/>
</dbReference>
<dbReference type="Proteomes" id="UP000284407">
    <property type="component" value="Unassembled WGS sequence"/>
</dbReference>
<evidence type="ECO:0000313" key="7">
    <source>
        <dbReference type="EMBL" id="RKE93702.1"/>
    </source>
</evidence>
<keyword evidence="3 5" id="KW-0238">DNA-binding</keyword>
<evidence type="ECO:0000256" key="2">
    <source>
        <dbReference type="ARBA" id="ARBA00022908"/>
    </source>
</evidence>
<dbReference type="PANTHER" id="PTHR30349">
    <property type="entry name" value="PHAGE INTEGRASE-RELATED"/>
    <property type="match status" value="1"/>
</dbReference>
<evidence type="ECO:0000256" key="4">
    <source>
        <dbReference type="ARBA" id="ARBA00023172"/>
    </source>
</evidence>
<dbReference type="RefSeq" id="WP_025062253.1">
    <property type="nucleotide sequence ID" value="NZ_RAQK01000002.1"/>
</dbReference>
<dbReference type="GO" id="GO:0003677">
    <property type="term" value="F:DNA binding"/>
    <property type="evidence" value="ECO:0007669"/>
    <property type="project" value="UniProtKB-UniRule"/>
</dbReference>
<dbReference type="InterPro" id="IPR044068">
    <property type="entry name" value="CB"/>
</dbReference>
<sequence>MKKKSDKYPHAKTYRDRHGKARWRYRVKGFTAELGTDFDSDEFKRRYQAAEDGTKAKGQIGAGRTLPGSFDDLVAHFYKLHFPTIQENTRADYRSVIEPLRIKHGNKRVSHLKVKHVMGIKADLHLTPVQANKTLKRLSQMMDLAVQMEWVAANPVKGVKKYATETEGYHTWDEGEIEQFYRVHKIGTPAHMCMTLMLYTAAAKVDAVKLGPSNVKGGRVQYRRQKTSKNPSGVLVDLPMHPKLIEAIEATPVTFTYLETRQGKARSRKGLGTSMRKWCDKAGLPLCSSHGLRKAICRRIAEAGGTPFEVMAVSGHVTLSMAQEYCKMFGRRGLADSAFARMGGTETEQNLTNHPARFVRNSTNQRKKRRISDVW</sequence>
<evidence type="ECO:0000256" key="1">
    <source>
        <dbReference type="ARBA" id="ARBA00008857"/>
    </source>
</evidence>
<keyword evidence="8" id="KW-1185">Reference proteome</keyword>
<dbReference type="InterPro" id="IPR002104">
    <property type="entry name" value="Integrase_catalytic"/>
</dbReference>
<dbReference type="Pfam" id="PF00589">
    <property type="entry name" value="Phage_integrase"/>
    <property type="match status" value="1"/>
</dbReference>
<organism evidence="7 8">
    <name type="scientific">Sulfitobacter guttiformis</name>
    <dbReference type="NCBI Taxonomy" id="74349"/>
    <lineage>
        <taxon>Bacteria</taxon>
        <taxon>Pseudomonadati</taxon>
        <taxon>Pseudomonadota</taxon>
        <taxon>Alphaproteobacteria</taxon>
        <taxon>Rhodobacterales</taxon>
        <taxon>Roseobacteraceae</taxon>
        <taxon>Sulfitobacter</taxon>
    </lineage>
</organism>
<protein>
    <submittedName>
        <fullName evidence="7">Phage integrase family protein</fullName>
    </submittedName>
</protein>
<proteinExistence type="inferred from homology"/>
<dbReference type="InterPro" id="IPR011010">
    <property type="entry name" value="DNA_brk_join_enz"/>
</dbReference>
<dbReference type="PROSITE" id="PS51900">
    <property type="entry name" value="CB"/>
    <property type="match status" value="1"/>
</dbReference>
<dbReference type="STRING" id="1443111.Z949_1730"/>
<evidence type="ECO:0000313" key="8">
    <source>
        <dbReference type="Proteomes" id="UP000284407"/>
    </source>
</evidence>
<evidence type="ECO:0000256" key="3">
    <source>
        <dbReference type="ARBA" id="ARBA00023125"/>
    </source>
</evidence>
<evidence type="ECO:0000256" key="5">
    <source>
        <dbReference type="PROSITE-ProRule" id="PRU01248"/>
    </source>
</evidence>
<dbReference type="InterPro" id="IPR050090">
    <property type="entry name" value="Tyrosine_recombinase_XerCD"/>
</dbReference>
<accession>A0A420DHK7</accession>